<evidence type="ECO:0000313" key="3">
    <source>
        <dbReference type="Proteomes" id="UP000285610"/>
    </source>
</evidence>
<reference evidence="1" key="2">
    <citation type="submission" date="2023-01" db="EMBL/GenBank/DDBJ databases">
        <title>Human gut microbiome strain richness.</title>
        <authorList>
            <person name="Chen-Liaw A."/>
        </authorList>
    </citation>
    <scope>NUCLEOTIDE SEQUENCE</scope>
    <source>
        <strain evidence="1">RTP21484st1_H11_RTP21484_190118</strain>
    </source>
</reference>
<dbReference type="SUPFAM" id="SSF57783">
    <property type="entry name" value="Zinc beta-ribbon"/>
    <property type="match status" value="1"/>
</dbReference>
<name>A0A415RV07_MEDGN</name>
<dbReference type="EMBL" id="QRQE01000150">
    <property type="protein sequence ID" value="RHM66143.1"/>
    <property type="molecule type" value="Genomic_DNA"/>
</dbReference>
<dbReference type="RefSeq" id="WP_118445616.1">
    <property type="nucleotide sequence ID" value="NZ_DAWDPA010000021.1"/>
</dbReference>
<dbReference type="Proteomes" id="UP000285610">
    <property type="component" value="Unassembled WGS sequence"/>
</dbReference>
<protein>
    <submittedName>
        <fullName evidence="2">Uncharacterized protein</fullName>
    </submittedName>
</protein>
<proteinExistence type="predicted"/>
<gene>
    <name evidence="2" type="ORF">DWZ50_20725</name>
    <name evidence="1" type="ORF">PNW85_09970</name>
</gene>
<organism evidence="2 3">
    <name type="scientific">Mediterraneibacter gnavus</name>
    <name type="common">Ruminococcus gnavus</name>
    <dbReference type="NCBI Taxonomy" id="33038"/>
    <lineage>
        <taxon>Bacteria</taxon>
        <taxon>Bacillati</taxon>
        <taxon>Bacillota</taxon>
        <taxon>Clostridia</taxon>
        <taxon>Lachnospirales</taxon>
        <taxon>Lachnospiraceae</taxon>
        <taxon>Mediterraneibacter</taxon>
    </lineage>
</organism>
<sequence>MIPHIEYHCDTEGCNAHLFDIVSEQGVIEVKCSKCKQTIQVDVEELYETIRLYQKFKENRRTKKELRKLPYTG</sequence>
<evidence type="ECO:0000313" key="2">
    <source>
        <dbReference type="EMBL" id="RHM66143.1"/>
    </source>
</evidence>
<dbReference type="EMBL" id="JAQMLA010000025">
    <property type="protein sequence ID" value="MDB8687001.1"/>
    <property type="molecule type" value="Genomic_DNA"/>
</dbReference>
<dbReference type="Proteomes" id="UP001212160">
    <property type="component" value="Unassembled WGS sequence"/>
</dbReference>
<dbReference type="AlphaFoldDB" id="A0A415RV07"/>
<reference evidence="2 3" key="1">
    <citation type="submission" date="2018-08" db="EMBL/GenBank/DDBJ databases">
        <title>A genome reference for cultivated species of the human gut microbiota.</title>
        <authorList>
            <person name="Zou Y."/>
            <person name="Xue W."/>
            <person name="Luo G."/>
        </authorList>
    </citation>
    <scope>NUCLEOTIDE SEQUENCE [LARGE SCALE GENOMIC DNA]</scope>
    <source>
        <strain evidence="2 3">AF33-12</strain>
    </source>
</reference>
<evidence type="ECO:0000313" key="1">
    <source>
        <dbReference type="EMBL" id="MDB8687001.1"/>
    </source>
</evidence>
<comment type="caution">
    <text evidence="2">The sequence shown here is derived from an EMBL/GenBank/DDBJ whole genome shotgun (WGS) entry which is preliminary data.</text>
</comment>
<accession>A0A415RV07</accession>